<dbReference type="EMBL" id="CBSX010000227">
    <property type="protein sequence ID" value="CDH07799.1"/>
    <property type="molecule type" value="Genomic_DNA"/>
</dbReference>
<reference evidence="1" key="1">
    <citation type="submission" date="2013-07" db="EMBL/GenBank/DDBJ databases">
        <title>Sub-species coevolution in mutualistic symbiosis.</title>
        <authorList>
            <person name="Murfin K."/>
            <person name="Klassen J."/>
            <person name="Lee M."/>
            <person name="Forst S."/>
            <person name="Stock P."/>
            <person name="Goodrich-Blair H."/>
        </authorList>
    </citation>
    <scope>NUCLEOTIDE SEQUENCE [LARGE SCALE GENOMIC DNA]</scope>
    <source>
        <strain evidence="1">Oregonense</strain>
    </source>
</reference>
<gene>
    <name evidence="1" type="ORF">XBO1_600026</name>
</gene>
<sequence length="38" mass="4382">MLGWQTGSKLLHIKGDRRGDHLIYANSIVVRFHYKITG</sequence>
<protein>
    <submittedName>
        <fullName evidence="1">Uncharacterized protein</fullName>
    </submittedName>
</protein>
<comment type="caution">
    <text evidence="1">The sequence shown here is derived from an EMBL/GenBank/DDBJ whole genome shotgun (WGS) entry which is preliminary data.</text>
</comment>
<accession>A0A077PAE1</accession>
<dbReference type="Proteomes" id="UP000028483">
    <property type="component" value="Unassembled WGS sequence"/>
</dbReference>
<name>A0A077PAE1_XENBV</name>
<dbReference type="AlphaFoldDB" id="A0A077PAE1"/>
<dbReference type="HOGENOM" id="CLU_3334950_0_0_6"/>
<evidence type="ECO:0000313" key="1">
    <source>
        <dbReference type="EMBL" id="CDH07799.1"/>
    </source>
</evidence>
<organism evidence="1">
    <name type="scientific">Xenorhabdus bovienii str. oregonense</name>
    <dbReference type="NCBI Taxonomy" id="1398202"/>
    <lineage>
        <taxon>Bacteria</taxon>
        <taxon>Pseudomonadati</taxon>
        <taxon>Pseudomonadota</taxon>
        <taxon>Gammaproteobacteria</taxon>
        <taxon>Enterobacterales</taxon>
        <taxon>Morganellaceae</taxon>
        <taxon>Xenorhabdus</taxon>
    </lineage>
</organism>
<proteinExistence type="predicted"/>